<dbReference type="PIRSF" id="PIRSF007860">
    <property type="entry name" value="VPS11"/>
    <property type="match status" value="1"/>
</dbReference>
<dbReference type="GO" id="GO:0048284">
    <property type="term" value="P:organelle fusion"/>
    <property type="evidence" value="ECO:0007669"/>
    <property type="project" value="TreeGrafter"/>
</dbReference>
<dbReference type="GO" id="GO:0033263">
    <property type="term" value="C:CORVET complex"/>
    <property type="evidence" value="ECO:0007669"/>
    <property type="project" value="UniProtKB-UniRule"/>
</dbReference>
<keyword evidence="7 9" id="KW-0472">Membrane</keyword>
<dbReference type="Pfam" id="PF17122">
    <property type="entry name" value="zf-C3H2C3"/>
    <property type="match status" value="1"/>
</dbReference>
<dbReference type="GO" id="GO:0006886">
    <property type="term" value="P:intracellular protein transport"/>
    <property type="evidence" value="ECO:0007669"/>
    <property type="project" value="UniProtKB-UniRule"/>
</dbReference>
<keyword evidence="9" id="KW-0833">Ubl conjugation pathway</keyword>
<proteinExistence type="inferred from homology"/>
<evidence type="ECO:0000256" key="10">
    <source>
        <dbReference type="PROSITE-ProRule" id="PRU00175"/>
    </source>
</evidence>
<dbReference type="InterPro" id="IPR057308">
    <property type="entry name" value="CHCR_PEP5_VPS11"/>
</dbReference>
<evidence type="ECO:0000313" key="15">
    <source>
        <dbReference type="Proteomes" id="UP001163846"/>
    </source>
</evidence>
<evidence type="ECO:0000256" key="2">
    <source>
        <dbReference type="ARBA" id="ARBA00022448"/>
    </source>
</evidence>
<evidence type="ECO:0000256" key="6">
    <source>
        <dbReference type="ARBA" id="ARBA00022927"/>
    </source>
</evidence>
<dbReference type="PANTHER" id="PTHR23323:SF24">
    <property type="entry name" value="VACUOLAR PROTEIN SORTING-ASSOCIATED PROTEIN 11 HOMOLOG"/>
    <property type="match status" value="1"/>
</dbReference>
<sequence length="1103" mass="121945">MAPNLSAGTSNASAPAWRQFSFFDSVTVKDIHDANSWPEIFKVTLEISTVASSSAGVLVADIHGSIHLLNKDFESISSWVAHTGGRVTHMVERKGILVTLGEESSVQSPLIKIWDLGKKDKRTTAPLLLRSAKVQASNRPHPVSTVALSANLSHLAIGLGDGTVLIYRHLDQSLASSGSLTTLPKPRKIHESPTEPITGLGFREPITHTSAHELDATPKHSREPTDHTNPNLYLFIVTTNHVLVHQASGRGTNTSSATVVDEIGAALGCAVMNETNMIVARDEAIYMCDIEGRGNAFAYEGNKSAIHIHSSYLVIVSPPFVASASAASATVRNFVRATGDDTSEISKVTVFDPLNKFVAYSGTFTQGVREIISAPWGDLYILTNNGELAHLVEKSTSAKLDMLYKRSLYGLALNLAKTQNLDEAHVADIHRQYGDHLYASKNDYDGAMAQYMKTLGFVQPSYVIRKFLDAQRIHNLVTYLQELHTRGLANSDHTTLLLNTYTKLKDVSRLDSFIKTESKSTREESLAPDELPFDLDTAIRVCRQAGYFDHAGYLAKKYDRHEDYLRIQIEDAGKYSEALSYLRQLGVDAAEGNLARYGRALLSNLPEETTELLIDLCTTMSTTVPAVEVIDNTGEETPVSAVSKSTAGGASYLSYLSLNRNTITGQTSETATIAAPSVKTVRVGDTDGSTIKRSGSLNSDDFSRIRNVSPPPTALSTMAIAPLSARPPRQQPMKRLSPRLYFAHFVDHMEQFVVFLETVALRRWGQSVNAEQMSDSKLPNADSDSDEEDRRDQVAVWNTLLELYLTLPGISTSFMSSTPQDETALREKALRVIRSQDLPYDTMHALILCSSRGYTRGLVLLWEKMGMYEDVLRFWMERDKDGTTPEASAEVLKHLALYGPSHPHLYTLVLRFLTSSPELLSRHIDDVKQVVQHIDQEGIMPPLGIIQILGRNSVASVGLVKEWLVARIKKERAEIQADQEWVGSYRMETAAKLKQVEELSDPEHPKVFHVTRCSTCGGQLDLPSIHFMCNHSYHQRCLPDNDTECPNCAREHGVIREIRRNNEQLADQHDVFVSEVQEGGFNALANAFSRGLFNQSRLDSVAA</sequence>
<dbReference type="InterPro" id="IPR016528">
    <property type="entry name" value="VPS11"/>
</dbReference>
<dbReference type="SUPFAM" id="SSF48371">
    <property type="entry name" value="ARM repeat"/>
    <property type="match status" value="1"/>
</dbReference>
<dbReference type="EMBL" id="MU806181">
    <property type="protein sequence ID" value="KAJ3838462.1"/>
    <property type="molecule type" value="Genomic_DNA"/>
</dbReference>
<comment type="subunit">
    <text evidence="9">Component of the homotypic vacuole fusion and vacuole protein sorting (HOPS) complex. Component of the class C core vacuole/endosome tethering (CORVET) complex.</text>
</comment>
<evidence type="ECO:0000256" key="11">
    <source>
        <dbReference type="PROSITE-ProRule" id="PRU01006"/>
    </source>
</evidence>
<comment type="subcellular location">
    <subcellularLocation>
        <location evidence="8">Endomembrane system</location>
        <topology evidence="8">Peripheral membrane protein</topology>
        <orientation evidence="8">Cytoplasmic side</orientation>
    </subcellularLocation>
    <subcellularLocation>
        <location evidence="9">Vacuole membrane</location>
        <topology evidence="9">Peripheral membrane protein</topology>
        <orientation evidence="9">Cytoplasmic side</orientation>
    </subcellularLocation>
</comment>
<comment type="caution">
    <text evidence="14">The sequence shown here is derived from an EMBL/GenBank/DDBJ whole genome shotgun (WGS) entry which is preliminary data.</text>
</comment>
<evidence type="ECO:0000313" key="14">
    <source>
        <dbReference type="EMBL" id="KAJ3838462.1"/>
    </source>
</evidence>
<keyword evidence="15" id="KW-1185">Reference proteome</keyword>
<dbReference type="GO" id="GO:0007032">
    <property type="term" value="P:endosome organization"/>
    <property type="evidence" value="ECO:0007669"/>
    <property type="project" value="TreeGrafter"/>
</dbReference>
<dbReference type="PROSITE" id="PS50089">
    <property type="entry name" value="ZF_RING_2"/>
    <property type="match status" value="1"/>
</dbReference>
<evidence type="ECO:0000256" key="9">
    <source>
        <dbReference type="PIRNR" id="PIRNR007860"/>
    </source>
</evidence>
<evidence type="ECO:0000256" key="7">
    <source>
        <dbReference type="ARBA" id="ARBA00023136"/>
    </source>
</evidence>
<feature type="domain" description="RING-type" evidence="13">
    <location>
        <begin position="1013"/>
        <end position="1048"/>
    </location>
</feature>
<dbReference type="Pfam" id="PF12451">
    <property type="entry name" value="VPS11_C"/>
    <property type="match status" value="1"/>
</dbReference>
<dbReference type="Pfam" id="PF23341">
    <property type="entry name" value="PEP5_VPS11_N"/>
    <property type="match status" value="1"/>
</dbReference>
<comment type="similarity">
    <text evidence="1 9">Belongs to the VPS11 family.</text>
</comment>
<keyword evidence="9" id="KW-0926">Vacuole</keyword>
<keyword evidence="3" id="KW-0479">Metal-binding</keyword>
<dbReference type="PROSITE" id="PS50236">
    <property type="entry name" value="CHCR"/>
    <property type="match status" value="1"/>
</dbReference>
<dbReference type="Pfam" id="PF23356">
    <property type="entry name" value="TPR_PEP5_VPS11"/>
    <property type="match status" value="2"/>
</dbReference>
<dbReference type="GO" id="GO:0030897">
    <property type="term" value="C:HOPS complex"/>
    <property type="evidence" value="ECO:0007669"/>
    <property type="project" value="UniProtKB-UniRule"/>
</dbReference>
<dbReference type="SUPFAM" id="SSF57850">
    <property type="entry name" value="RING/U-box"/>
    <property type="match status" value="1"/>
</dbReference>
<dbReference type="GO" id="GO:0030674">
    <property type="term" value="F:protein-macromolecule adaptor activity"/>
    <property type="evidence" value="ECO:0007669"/>
    <property type="project" value="TreeGrafter"/>
</dbReference>
<dbReference type="InterPro" id="IPR000547">
    <property type="entry name" value="Clathrin_H-chain/VPS_repeat"/>
</dbReference>
<feature type="repeat" description="CHCR" evidence="11">
    <location>
        <begin position="451"/>
        <end position="610"/>
    </location>
</feature>
<dbReference type="PANTHER" id="PTHR23323">
    <property type="entry name" value="VACUOLAR PROTEIN SORTING-ASSOCIATED PROTEIN"/>
    <property type="match status" value="1"/>
</dbReference>
<comment type="catalytic activity">
    <reaction evidence="9">
        <text>S-ubiquitinyl-[E2 ubiquitin-conjugating enzyme]-L-cysteine + [acceptor protein]-L-lysine = [E2 ubiquitin-conjugating enzyme]-L-cysteine + N(6)-ubiquitinyl-[acceptor protein]-L-lysine.</text>
        <dbReference type="EC" id="2.3.2.27"/>
    </reaction>
</comment>
<evidence type="ECO:0000256" key="1">
    <source>
        <dbReference type="ARBA" id="ARBA00007070"/>
    </source>
</evidence>
<dbReference type="EC" id="2.3.2.27" evidence="9"/>
<keyword evidence="2 9" id="KW-0813">Transport</keyword>
<evidence type="ECO:0000256" key="4">
    <source>
        <dbReference type="ARBA" id="ARBA00022771"/>
    </source>
</evidence>
<accession>A0AA38P8U5</accession>
<protein>
    <recommendedName>
        <fullName evidence="9">E3 ubiquitin-protein ligase PEP5</fullName>
        <ecNumber evidence="9">2.3.2.27</ecNumber>
    </recommendedName>
</protein>
<evidence type="ECO:0000256" key="8">
    <source>
        <dbReference type="ARBA" id="ARBA00029433"/>
    </source>
</evidence>
<dbReference type="InterPro" id="IPR015943">
    <property type="entry name" value="WD40/YVTN_repeat-like_dom_sf"/>
</dbReference>
<dbReference type="Gene3D" id="2.130.10.10">
    <property type="entry name" value="YVTN repeat-like/Quinoprotein amine dehydrogenase"/>
    <property type="match status" value="1"/>
</dbReference>
<evidence type="ECO:0000256" key="3">
    <source>
        <dbReference type="ARBA" id="ARBA00022723"/>
    </source>
</evidence>
<evidence type="ECO:0000256" key="12">
    <source>
        <dbReference type="SAM" id="MobiDB-lite"/>
    </source>
</evidence>
<dbReference type="SUPFAM" id="SSF101898">
    <property type="entry name" value="NHL repeat"/>
    <property type="match status" value="1"/>
</dbReference>
<dbReference type="GO" id="GO:0008270">
    <property type="term" value="F:zinc ion binding"/>
    <property type="evidence" value="ECO:0007669"/>
    <property type="project" value="UniProtKB-KW"/>
</dbReference>
<dbReference type="InterPro" id="IPR001841">
    <property type="entry name" value="Znf_RING"/>
</dbReference>
<dbReference type="InterPro" id="IPR016024">
    <property type="entry name" value="ARM-type_fold"/>
</dbReference>
<dbReference type="GO" id="GO:0006904">
    <property type="term" value="P:vesicle docking involved in exocytosis"/>
    <property type="evidence" value="ECO:0007669"/>
    <property type="project" value="TreeGrafter"/>
</dbReference>
<dbReference type="GO" id="GO:0061630">
    <property type="term" value="F:ubiquitin protein ligase activity"/>
    <property type="evidence" value="ECO:0007669"/>
    <property type="project" value="UniProtKB-EC"/>
</dbReference>
<keyword evidence="6 9" id="KW-0653">Protein transport</keyword>
<keyword evidence="9" id="KW-0808">Transferase</keyword>
<dbReference type="CDD" id="cd16688">
    <property type="entry name" value="RING-H2_Vps11"/>
    <property type="match status" value="1"/>
</dbReference>
<gene>
    <name evidence="14" type="ORF">F5878DRAFT_652044</name>
</gene>
<reference evidence="14" key="1">
    <citation type="submission" date="2022-08" db="EMBL/GenBank/DDBJ databases">
        <authorList>
            <consortium name="DOE Joint Genome Institute"/>
            <person name="Min B."/>
            <person name="Riley R."/>
            <person name="Sierra-Patev S."/>
            <person name="Naranjo-Ortiz M."/>
            <person name="Looney B."/>
            <person name="Konkel Z."/>
            <person name="Slot J.C."/>
            <person name="Sakamoto Y."/>
            <person name="Steenwyk J.L."/>
            <person name="Rokas A."/>
            <person name="Carro J."/>
            <person name="Camarero S."/>
            <person name="Ferreira P."/>
            <person name="Molpeceres G."/>
            <person name="Ruiz-Duenas F.J."/>
            <person name="Serrano A."/>
            <person name="Henrissat B."/>
            <person name="Drula E."/>
            <person name="Hughes K.W."/>
            <person name="Mata J.L."/>
            <person name="Ishikawa N.K."/>
            <person name="Vargas-Isla R."/>
            <person name="Ushijima S."/>
            <person name="Smith C.A."/>
            <person name="Ahrendt S."/>
            <person name="Andreopoulos W."/>
            <person name="He G."/>
            <person name="Labutti K."/>
            <person name="Lipzen A."/>
            <person name="Ng V."/>
            <person name="Sandor L."/>
            <person name="Barry K."/>
            <person name="Martinez A.T."/>
            <person name="Xiao Y."/>
            <person name="Gibbons J.G."/>
            <person name="Terashima K."/>
            <person name="Hibbett D.S."/>
            <person name="Grigoriev I.V."/>
        </authorList>
    </citation>
    <scope>NUCLEOTIDE SEQUENCE</scope>
    <source>
        <strain evidence="14">TFB9207</strain>
    </source>
</reference>
<dbReference type="GO" id="GO:0007033">
    <property type="term" value="P:vacuole organization"/>
    <property type="evidence" value="ECO:0007669"/>
    <property type="project" value="TreeGrafter"/>
</dbReference>
<organism evidence="14 15">
    <name type="scientific">Lentinula raphanica</name>
    <dbReference type="NCBI Taxonomy" id="153919"/>
    <lineage>
        <taxon>Eukaryota</taxon>
        <taxon>Fungi</taxon>
        <taxon>Dikarya</taxon>
        <taxon>Basidiomycota</taxon>
        <taxon>Agaricomycotina</taxon>
        <taxon>Agaricomycetes</taxon>
        <taxon>Agaricomycetidae</taxon>
        <taxon>Agaricales</taxon>
        <taxon>Marasmiineae</taxon>
        <taxon>Omphalotaceae</taxon>
        <taxon>Lentinula</taxon>
    </lineage>
</organism>
<dbReference type="InterPro" id="IPR057307">
    <property type="entry name" value="PEP5_VPS11_N"/>
</dbReference>
<keyword evidence="4 10" id="KW-0863">Zinc-finger</keyword>
<feature type="region of interest" description="Disordered" evidence="12">
    <location>
        <begin position="179"/>
        <end position="202"/>
    </location>
</feature>
<evidence type="ECO:0000259" key="13">
    <source>
        <dbReference type="PROSITE" id="PS50089"/>
    </source>
</evidence>
<dbReference type="AlphaFoldDB" id="A0AA38P8U5"/>
<keyword evidence="5" id="KW-0862">Zinc</keyword>
<evidence type="ECO:0000256" key="5">
    <source>
        <dbReference type="ARBA" id="ARBA00022833"/>
    </source>
</evidence>
<dbReference type="InterPro" id="IPR024763">
    <property type="entry name" value="VPS11_C"/>
</dbReference>
<name>A0AA38P8U5_9AGAR</name>
<dbReference type="GO" id="GO:0000329">
    <property type="term" value="C:fungal-type vacuole membrane"/>
    <property type="evidence" value="ECO:0007669"/>
    <property type="project" value="UniProtKB-UniRule"/>
</dbReference>
<dbReference type="Proteomes" id="UP001163846">
    <property type="component" value="Unassembled WGS sequence"/>
</dbReference>